<dbReference type="Proteomes" id="UP000223968">
    <property type="component" value="Unassembled WGS sequence"/>
</dbReference>
<dbReference type="STRING" id="1447875.A0A2B7XD69"/>
<keyword evidence="2" id="KW-1133">Transmembrane helix</keyword>
<evidence type="ECO:0000256" key="1">
    <source>
        <dbReference type="SAM" id="MobiDB-lite"/>
    </source>
</evidence>
<keyword evidence="4" id="KW-1185">Reference proteome</keyword>
<accession>A0A2B7XD69</accession>
<name>A0A2B7XD69_9EURO</name>
<keyword evidence="2" id="KW-0812">Transmembrane</keyword>
<dbReference type="AlphaFoldDB" id="A0A2B7XD69"/>
<evidence type="ECO:0000256" key="2">
    <source>
        <dbReference type="SAM" id="Phobius"/>
    </source>
</evidence>
<comment type="caution">
    <text evidence="3">The sequence shown here is derived from an EMBL/GenBank/DDBJ whole genome shotgun (WGS) entry which is preliminary data.</text>
</comment>
<sequence>MWSLRSIPQKAQKKFVIPRQMGAYEEGSGGLEKADNGYANSRLAKADNGHYAYDGLETKPQKATHSKRFWILIVAAVAIVCIGVGVGVGVGVSLRLKNNDPSKAKSKSPTSSLATTSTSASVTLTALEVRAAIFGDGVVSAGCKGMTSQWEGYGTVKYLSLLHQFGSNGNEDMRLFLSYDGTGHYTLKAGDIKDFPNTEPVPHHEGLEKRRLPNLQHCVGRAAPDRPNHS</sequence>
<keyword evidence="2" id="KW-0472">Membrane</keyword>
<reference evidence="3 4" key="1">
    <citation type="submission" date="2017-10" db="EMBL/GenBank/DDBJ databases">
        <title>Comparative genomics in systemic dimorphic fungi from Ajellomycetaceae.</title>
        <authorList>
            <person name="Munoz J.F."/>
            <person name="Mcewen J.G."/>
            <person name="Clay O.K."/>
            <person name="Cuomo C.A."/>
        </authorList>
    </citation>
    <scope>NUCLEOTIDE SEQUENCE [LARGE SCALE GENOMIC DNA]</scope>
    <source>
        <strain evidence="3 4">UAMH5409</strain>
    </source>
</reference>
<feature type="compositionally biased region" description="Basic and acidic residues" evidence="1">
    <location>
        <begin position="194"/>
        <end position="211"/>
    </location>
</feature>
<dbReference type="OrthoDB" id="4187621at2759"/>
<feature type="transmembrane region" description="Helical" evidence="2">
    <location>
        <begin position="69"/>
        <end position="94"/>
    </location>
</feature>
<evidence type="ECO:0000313" key="3">
    <source>
        <dbReference type="EMBL" id="PGH07086.1"/>
    </source>
</evidence>
<evidence type="ECO:0000313" key="4">
    <source>
        <dbReference type="Proteomes" id="UP000223968"/>
    </source>
</evidence>
<protein>
    <submittedName>
        <fullName evidence="3">Uncharacterized protein</fullName>
    </submittedName>
</protein>
<proteinExistence type="predicted"/>
<feature type="region of interest" description="Disordered" evidence="1">
    <location>
        <begin position="194"/>
        <end position="230"/>
    </location>
</feature>
<dbReference type="EMBL" id="PDNB01000112">
    <property type="protein sequence ID" value="PGH07086.1"/>
    <property type="molecule type" value="Genomic_DNA"/>
</dbReference>
<gene>
    <name evidence="3" type="ORF">AJ79_06364</name>
</gene>
<organism evidence="3 4">
    <name type="scientific">Helicocarpus griseus UAMH5409</name>
    <dbReference type="NCBI Taxonomy" id="1447875"/>
    <lineage>
        <taxon>Eukaryota</taxon>
        <taxon>Fungi</taxon>
        <taxon>Dikarya</taxon>
        <taxon>Ascomycota</taxon>
        <taxon>Pezizomycotina</taxon>
        <taxon>Eurotiomycetes</taxon>
        <taxon>Eurotiomycetidae</taxon>
        <taxon>Onygenales</taxon>
        <taxon>Ajellomycetaceae</taxon>
        <taxon>Helicocarpus</taxon>
    </lineage>
</organism>